<dbReference type="PANTHER" id="PTHR43664:SF1">
    <property type="entry name" value="BETA-METHYLMALYL-COA DEHYDRATASE"/>
    <property type="match status" value="1"/>
</dbReference>
<dbReference type="EMBL" id="BSTJ01000005">
    <property type="protein sequence ID" value="GLY75946.1"/>
    <property type="molecule type" value="Genomic_DNA"/>
</dbReference>
<dbReference type="AlphaFoldDB" id="A0A9W6RH30"/>
<dbReference type="InterPro" id="IPR048274">
    <property type="entry name" value="MC_hydratase"/>
</dbReference>
<sequence>MNEPNTGETEQDHRRSGGTVSWTGRYFEDFTVGDVYRHPLGRTVTATDNAWLTLLTQNTAPLHFDTHYASQTEFGKPLVDSTFTLALVTGQSVTDISQHVMANLGWDRVRMPNPLFEGETVYSQSEVLAARPSRSRPDVGVVTVRTVGFTAEGRIVITFERTLLVYKRGHGPRFADVQPEWDRRSRAAAGLPADDEAT</sequence>
<dbReference type="InterPro" id="IPR052342">
    <property type="entry name" value="MCH/BMMD"/>
</dbReference>
<dbReference type="PANTHER" id="PTHR43664">
    <property type="entry name" value="MONOAMINE OXIDASE-RELATED"/>
    <property type="match status" value="1"/>
</dbReference>
<dbReference type="InterPro" id="IPR029069">
    <property type="entry name" value="HotDog_dom_sf"/>
</dbReference>
<protein>
    <submittedName>
        <fullName evidence="1">Molybdenum cofactor biosynthesis protein MoeC</fullName>
    </submittedName>
</protein>
<dbReference type="SUPFAM" id="SSF54637">
    <property type="entry name" value="Thioesterase/thiol ester dehydrase-isomerase"/>
    <property type="match status" value="1"/>
</dbReference>
<dbReference type="Pfam" id="PF19315">
    <property type="entry name" value="MC_hydratase"/>
    <property type="match status" value="1"/>
</dbReference>
<dbReference type="Gene3D" id="3.10.129.10">
    <property type="entry name" value="Hotdog Thioesterase"/>
    <property type="match status" value="1"/>
</dbReference>
<name>A0A9W6RH30_9ACTN</name>
<comment type="caution">
    <text evidence="1">The sequence shown here is derived from an EMBL/GenBank/DDBJ whole genome shotgun (WGS) entry which is preliminary data.</text>
</comment>
<gene>
    <name evidence="1" type="ORF">Airi01_042130</name>
</gene>
<proteinExistence type="predicted"/>
<evidence type="ECO:0000313" key="1">
    <source>
        <dbReference type="EMBL" id="GLY75946.1"/>
    </source>
</evidence>
<organism evidence="1 2">
    <name type="scientific">Actinoallomurus iriomotensis</name>
    <dbReference type="NCBI Taxonomy" id="478107"/>
    <lineage>
        <taxon>Bacteria</taxon>
        <taxon>Bacillati</taxon>
        <taxon>Actinomycetota</taxon>
        <taxon>Actinomycetes</taxon>
        <taxon>Streptosporangiales</taxon>
        <taxon>Thermomonosporaceae</taxon>
        <taxon>Actinoallomurus</taxon>
    </lineage>
</organism>
<dbReference type="RefSeq" id="WP_285623631.1">
    <property type="nucleotide sequence ID" value="NZ_BSTJ01000005.1"/>
</dbReference>
<dbReference type="Proteomes" id="UP001165135">
    <property type="component" value="Unassembled WGS sequence"/>
</dbReference>
<evidence type="ECO:0000313" key="2">
    <source>
        <dbReference type="Proteomes" id="UP001165135"/>
    </source>
</evidence>
<dbReference type="CDD" id="cd03451">
    <property type="entry name" value="FkbR2"/>
    <property type="match status" value="1"/>
</dbReference>
<accession>A0A9W6RH30</accession>
<dbReference type="GO" id="GO:0016829">
    <property type="term" value="F:lyase activity"/>
    <property type="evidence" value="ECO:0007669"/>
    <property type="project" value="InterPro"/>
</dbReference>
<reference evidence="1" key="1">
    <citation type="submission" date="2023-03" db="EMBL/GenBank/DDBJ databases">
        <title>Actinoallomurus iriomotensis NBRC 103681.</title>
        <authorList>
            <person name="Ichikawa N."/>
            <person name="Sato H."/>
            <person name="Tonouchi N."/>
        </authorList>
    </citation>
    <scope>NUCLEOTIDE SEQUENCE</scope>
    <source>
        <strain evidence="1">NBRC 103681</strain>
    </source>
</reference>